<comment type="caution">
    <text evidence="6">The sequence shown here is derived from an EMBL/GenBank/DDBJ whole genome shotgun (WGS) entry which is preliminary data.</text>
</comment>
<dbReference type="InterPro" id="IPR002935">
    <property type="entry name" value="SAM_O-MeTrfase"/>
</dbReference>
<evidence type="ECO:0000256" key="5">
    <source>
        <dbReference type="ARBA" id="ARBA00023453"/>
    </source>
</evidence>
<keyword evidence="3" id="KW-0808">Transferase</keyword>
<dbReference type="PANTHER" id="PTHR10509:SF82">
    <property type="entry name" value="CAFFEOYL-COA O-METHYLTRANSFERASE-LIKE"/>
    <property type="match status" value="1"/>
</dbReference>
<comment type="function">
    <text evidence="1">Methylates caffeoyl-CoA to feruloyl-CoA and 5-hydroxyferuloyl-CoA to sinapoyl-CoA. Plays a role in the synthesis of feruloylated polysaccharides. Involved in the reinforcement of the plant cell wall. Also involved in the responding to wounding or pathogen challenge by the increased formation of cell wall-bound ferulic acid polymers.</text>
</comment>
<dbReference type="GO" id="GO:0032259">
    <property type="term" value="P:methylation"/>
    <property type="evidence" value="ECO:0007669"/>
    <property type="project" value="UniProtKB-KW"/>
</dbReference>
<protein>
    <recommendedName>
        <fullName evidence="8">Caffeoyl-CoA O-methyltransferase</fullName>
    </recommendedName>
</protein>
<dbReference type="EMBL" id="JAIWQS010000011">
    <property type="protein sequence ID" value="KAJ8751017.1"/>
    <property type="molecule type" value="Genomic_DNA"/>
</dbReference>
<evidence type="ECO:0000256" key="1">
    <source>
        <dbReference type="ARBA" id="ARBA00002334"/>
    </source>
</evidence>
<dbReference type="Pfam" id="PF01596">
    <property type="entry name" value="Methyltransf_3"/>
    <property type="match status" value="1"/>
</dbReference>
<organism evidence="6 7">
    <name type="scientific">Erythroxylum novogranatense</name>
    <dbReference type="NCBI Taxonomy" id="1862640"/>
    <lineage>
        <taxon>Eukaryota</taxon>
        <taxon>Viridiplantae</taxon>
        <taxon>Streptophyta</taxon>
        <taxon>Embryophyta</taxon>
        <taxon>Tracheophyta</taxon>
        <taxon>Spermatophyta</taxon>
        <taxon>Magnoliopsida</taxon>
        <taxon>eudicotyledons</taxon>
        <taxon>Gunneridae</taxon>
        <taxon>Pentapetalae</taxon>
        <taxon>rosids</taxon>
        <taxon>fabids</taxon>
        <taxon>Malpighiales</taxon>
        <taxon>Erythroxylaceae</taxon>
        <taxon>Erythroxylum</taxon>
    </lineage>
</organism>
<keyword evidence="4" id="KW-0949">S-adenosyl-L-methionine</keyword>
<evidence type="ECO:0000256" key="2">
    <source>
        <dbReference type="ARBA" id="ARBA00022603"/>
    </source>
</evidence>
<evidence type="ECO:0000256" key="4">
    <source>
        <dbReference type="ARBA" id="ARBA00022691"/>
    </source>
</evidence>
<dbReference type="CDD" id="cd02440">
    <property type="entry name" value="AdoMet_MTases"/>
    <property type="match status" value="1"/>
</dbReference>
<sequence>MGKDVKKVALLESEALYEYLLETSVFPREPECVREIRTLTASHPKAVMATAPDAGQLLAMLLKLTDAKNTLEIGVFTGYSLLLTALSIPEDGKITAIDVDREAYEIGLPIIQKAGVEHKINFVESEALTVLDELLKYPGNEGSFDFAFIDADKVNYWYYHERLLKLVKVGGTFVYDNTLWGGTVARPPEDCTPEFMKLGRELTIELNRMLAADSRIQISHVPVGDGITICRRIL</sequence>
<comment type="similarity">
    <text evidence="5">Belongs to the class I-like SAM-binding methyltransferase superfamily. Cation-dependent O-methyltransferase family.</text>
</comment>
<evidence type="ECO:0000313" key="6">
    <source>
        <dbReference type="EMBL" id="KAJ8751017.1"/>
    </source>
</evidence>
<dbReference type="Proteomes" id="UP001159364">
    <property type="component" value="Linkage Group LG11"/>
</dbReference>
<keyword evidence="2" id="KW-0489">Methyltransferase</keyword>
<dbReference type="Gene3D" id="3.40.50.150">
    <property type="entry name" value="Vaccinia Virus protein VP39"/>
    <property type="match status" value="1"/>
</dbReference>
<dbReference type="InterPro" id="IPR029063">
    <property type="entry name" value="SAM-dependent_MTases_sf"/>
</dbReference>
<gene>
    <name evidence="6" type="ORF">K2173_016198</name>
</gene>
<dbReference type="GO" id="GO:0008171">
    <property type="term" value="F:O-methyltransferase activity"/>
    <property type="evidence" value="ECO:0007669"/>
    <property type="project" value="InterPro"/>
</dbReference>
<dbReference type="GO" id="GO:0008757">
    <property type="term" value="F:S-adenosylmethionine-dependent methyltransferase activity"/>
    <property type="evidence" value="ECO:0007669"/>
    <property type="project" value="TreeGrafter"/>
</dbReference>
<dbReference type="PANTHER" id="PTHR10509">
    <property type="entry name" value="O-METHYLTRANSFERASE-RELATED"/>
    <property type="match status" value="1"/>
</dbReference>
<dbReference type="InterPro" id="IPR050362">
    <property type="entry name" value="Cation-dep_OMT"/>
</dbReference>
<name>A0AAV8SFK5_9ROSI</name>
<evidence type="ECO:0000313" key="7">
    <source>
        <dbReference type="Proteomes" id="UP001159364"/>
    </source>
</evidence>
<proteinExistence type="inferred from homology"/>
<accession>A0AAV8SFK5</accession>
<dbReference type="AlphaFoldDB" id="A0AAV8SFK5"/>
<evidence type="ECO:0000256" key="3">
    <source>
        <dbReference type="ARBA" id="ARBA00022679"/>
    </source>
</evidence>
<keyword evidence="7" id="KW-1185">Reference proteome</keyword>
<evidence type="ECO:0008006" key="8">
    <source>
        <dbReference type="Google" id="ProtNLM"/>
    </source>
</evidence>
<reference evidence="6 7" key="1">
    <citation type="submission" date="2021-09" db="EMBL/GenBank/DDBJ databases">
        <title>Genomic insights and catalytic innovation underlie evolution of tropane alkaloids biosynthesis.</title>
        <authorList>
            <person name="Wang Y.-J."/>
            <person name="Tian T."/>
            <person name="Huang J.-P."/>
            <person name="Huang S.-X."/>
        </authorList>
    </citation>
    <scope>NUCLEOTIDE SEQUENCE [LARGE SCALE GENOMIC DNA]</scope>
    <source>
        <strain evidence="6">KIB-2018</strain>
        <tissue evidence="6">Leaf</tissue>
    </source>
</reference>
<dbReference type="SUPFAM" id="SSF53335">
    <property type="entry name" value="S-adenosyl-L-methionine-dependent methyltransferases"/>
    <property type="match status" value="1"/>
</dbReference>
<dbReference type="PROSITE" id="PS51682">
    <property type="entry name" value="SAM_OMT_I"/>
    <property type="match status" value="1"/>
</dbReference>